<dbReference type="EMBL" id="QZCH01000003">
    <property type="protein sequence ID" value="RJG50009.1"/>
    <property type="molecule type" value="Genomic_DNA"/>
</dbReference>
<dbReference type="RefSeq" id="WP_119909655.1">
    <property type="nucleotide sequence ID" value="NZ_QZCH01000003.1"/>
</dbReference>
<name>A0A418YI52_9GAMM</name>
<dbReference type="AlphaFoldDB" id="A0A418YI52"/>
<keyword evidence="2" id="KW-1185">Reference proteome</keyword>
<comment type="caution">
    <text evidence="1">The sequence shown here is derived from an EMBL/GenBank/DDBJ whole genome shotgun (WGS) entry which is preliminary data.</text>
</comment>
<reference evidence="1 2" key="1">
    <citation type="submission" date="2018-09" db="EMBL/GenBank/DDBJ databases">
        <authorList>
            <person name="Wang F."/>
        </authorList>
    </citation>
    <scope>NUCLEOTIDE SEQUENCE [LARGE SCALE GENOMIC DNA]</scope>
    <source>
        <strain evidence="1 2">PLHSC7-2</strain>
    </source>
</reference>
<evidence type="ECO:0000313" key="1">
    <source>
        <dbReference type="EMBL" id="RJG50009.1"/>
    </source>
</evidence>
<dbReference type="Proteomes" id="UP000283255">
    <property type="component" value="Unassembled WGS sequence"/>
</dbReference>
<dbReference type="SUPFAM" id="SSF52091">
    <property type="entry name" value="SpoIIaa-like"/>
    <property type="match status" value="1"/>
</dbReference>
<protein>
    <recommendedName>
        <fullName evidence="3">STAS domain-containing protein</fullName>
    </recommendedName>
</protein>
<dbReference type="OrthoDB" id="5900662at2"/>
<dbReference type="InterPro" id="IPR036513">
    <property type="entry name" value="STAS_dom_sf"/>
</dbReference>
<organism evidence="1 2">
    <name type="scientific">Motilimonas pumila</name>
    <dbReference type="NCBI Taxonomy" id="2303987"/>
    <lineage>
        <taxon>Bacteria</taxon>
        <taxon>Pseudomonadati</taxon>
        <taxon>Pseudomonadota</taxon>
        <taxon>Gammaproteobacteria</taxon>
        <taxon>Alteromonadales</taxon>
        <taxon>Alteromonadales genera incertae sedis</taxon>
        <taxon>Motilimonas</taxon>
    </lineage>
</organism>
<evidence type="ECO:0008006" key="3">
    <source>
        <dbReference type="Google" id="ProtNLM"/>
    </source>
</evidence>
<accession>A0A418YI52</accession>
<gene>
    <name evidence="1" type="ORF">D1Z90_05020</name>
</gene>
<reference evidence="1 2" key="2">
    <citation type="submission" date="2019-01" db="EMBL/GenBank/DDBJ databases">
        <title>Motilimonas pumilus sp. nov., isolated from the gut of sea cucumber (Apostichopus japonicus).</title>
        <authorList>
            <person name="Wang F.-Q."/>
            <person name="Ren L.-H."/>
            <person name="Lin Y.-W."/>
            <person name="Sun G.-H."/>
            <person name="Du Z.-J."/>
            <person name="Zhao J.-X."/>
            <person name="Liu X.-J."/>
            <person name="Liu L.-J."/>
        </authorList>
    </citation>
    <scope>NUCLEOTIDE SEQUENCE [LARGE SCALE GENOMIC DNA]</scope>
    <source>
        <strain evidence="1 2">PLHSC7-2</strain>
    </source>
</reference>
<evidence type="ECO:0000313" key="2">
    <source>
        <dbReference type="Proteomes" id="UP000283255"/>
    </source>
</evidence>
<proteinExistence type="predicted"/>
<sequence length="86" mass="9612">MLTIKYNTSRLHLSGSLTLPEVEKLKPEPYQGVRAIDLSRITDFDSAGLAWLVHYFAPYKVGFSHAPSSLLTLSQLYGLDDLFCHG</sequence>